<dbReference type="AlphaFoldDB" id="A0A101LTZ1"/>
<comment type="caution">
    <text evidence="2">The sequence shown here is derived from an EMBL/GenBank/DDBJ whole genome shotgun (WGS) entry which is preliminary data.</text>
</comment>
<dbReference type="EMBL" id="LKAM01000034">
    <property type="protein sequence ID" value="KUM45103.1"/>
    <property type="molecule type" value="Genomic_DNA"/>
</dbReference>
<protein>
    <submittedName>
        <fullName evidence="2">Uncharacterized protein</fullName>
    </submittedName>
</protein>
<organism evidence="2">
    <name type="scientific">Picea glauca</name>
    <name type="common">White spruce</name>
    <name type="synonym">Pinus glauca</name>
    <dbReference type="NCBI Taxonomy" id="3330"/>
    <lineage>
        <taxon>Eukaryota</taxon>
        <taxon>Viridiplantae</taxon>
        <taxon>Streptophyta</taxon>
        <taxon>Embryophyta</taxon>
        <taxon>Tracheophyta</taxon>
        <taxon>Spermatophyta</taxon>
        <taxon>Pinopsida</taxon>
        <taxon>Pinidae</taxon>
        <taxon>Conifers I</taxon>
        <taxon>Pinales</taxon>
        <taxon>Pinaceae</taxon>
        <taxon>Picea</taxon>
    </lineage>
</organism>
<evidence type="ECO:0000313" key="1">
    <source>
        <dbReference type="EMBL" id="KUM45094.1"/>
    </source>
</evidence>
<dbReference type="EMBL" id="LKAM01000034">
    <property type="protein sequence ID" value="KUM45094.1"/>
    <property type="molecule type" value="Genomic_DNA"/>
</dbReference>
<accession>A0A101LTZ1</accession>
<keyword evidence="2" id="KW-0496">Mitochondrion</keyword>
<evidence type="ECO:0000313" key="2">
    <source>
        <dbReference type="EMBL" id="KUM45103.1"/>
    </source>
</evidence>
<proteinExistence type="predicted"/>
<name>A0A101LTZ1_PICGL</name>
<geneLocation type="mitochondrion" evidence="2"/>
<gene>
    <name evidence="1" type="ORF">ABT39_MTgene4065</name>
    <name evidence="2" type="ORF">ABT39_MTgene4074</name>
</gene>
<sequence length="39" mass="4640">MDKLSSLQLLILLDHDRSSRICGELQYQIYGVLLWRLLH</sequence>
<reference evidence="2" key="1">
    <citation type="journal article" date="2015" name="Genome Biol. Evol.">
        <title>Organellar Genomes of White Spruce (Picea glauca): Assembly and Annotation.</title>
        <authorList>
            <person name="Jackman S.D."/>
            <person name="Warren R.L."/>
            <person name="Gibb E.A."/>
            <person name="Vandervalk B.P."/>
            <person name="Mohamadi H."/>
            <person name="Chu J."/>
            <person name="Raymond A."/>
            <person name="Pleasance S."/>
            <person name="Coope R."/>
            <person name="Wildung M.R."/>
            <person name="Ritland C.E."/>
            <person name="Bousquet J."/>
            <person name="Jones S.J."/>
            <person name="Bohlmann J."/>
            <person name="Birol I."/>
        </authorList>
    </citation>
    <scope>NUCLEOTIDE SEQUENCE [LARGE SCALE GENOMIC DNA]</scope>
    <source>
        <tissue evidence="2">Flushing bud</tissue>
    </source>
</reference>